<name>A0AAN7WHX3_9PEZI</name>
<feature type="compositionally biased region" description="Low complexity" evidence="12">
    <location>
        <begin position="525"/>
        <end position="535"/>
    </location>
</feature>
<dbReference type="Pfam" id="PF00004">
    <property type="entry name" value="AAA"/>
    <property type="match status" value="1"/>
</dbReference>
<dbReference type="Proteomes" id="UP001310594">
    <property type="component" value="Unassembled WGS sequence"/>
</dbReference>
<reference evidence="16" key="1">
    <citation type="submission" date="2023-08" db="EMBL/GenBank/DDBJ databases">
        <title>Black Yeasts Isolated from many extreme environments.</title>
        <authorList>
            <person name="Coleine C."/>
            <person name="Stajich J.E."/>
            <person name="Selbmann L."/>
        </authorList>
    </citation>
    <scope>NUCLEOTIDE SEQUENCE</scope>
    <source>
        <strain evidence="16">CCFEE 5810</strain>
    </source>
</reference>
<dbReference type="Pfam" id="PF25426">
    <property type="entry name" value="AAA_lid_BCS1"/>
    <property type="match status" value="1"/>
</dbReference>
<evidence type="ECO:0000256" key="8">
    <source>
        <dbReference type="ARBA" id="ARBA00022989"/>
    </source>
</evidence>
<evidence type="ECO:0000256" key="2">
    <source>
        <dbReference type="ARBA" id="ARBA00007448"/>
    </source>
</evidence>
<dbReference type="InterPro" id="IPR014851">
    <property type="entry name" value="BCS1_N"/>
</dbReference>
<evidence type="ECO:0000259" key="14">
    <source>
        <dbReference type="SMART" id="SM00382"/>
    </source>
</evidence>
<evidence type="ECO:0000256" key="9">
    <source>
        <dbReference type="ARBA" id="ARBA00023128"/>
    </source>
</evidence>
<evidence type="ECO:0000256" key="6">
    <source>
        <dbReference type="ARBA" id="ARBA00022801"/>
    </source>
</evidence>
<keyword evidence="10 13" id="KW-0472">Membrane</keyword>
<keyword evidence="6" id="KW-0378">Hydrolase</keyword>
<keyword evidence="5" id="KW-0999">Mitochondrion inner membrane</keyword>
<feature type="compositionally biased region" description="Basic and acidic residues" evidence="12">
    <location>
        <begin position="498"/>
        <end position="508"/>
    </location>
</feature>
<dbReference type="GO" id="GO:0005743">
    <property type="term" value="C:mitochondrial inner membrane"/>
    <property type="evidence" value="ECO:0007669"/>
    <property type="project" value="UniProtKB-SubCell"/>
</dbReference>
<evidence type="ECO:0000256" key="7">
    <source>
        <dbReference type="ARBA" id="ARBA00022840"/>
    </source>
</evidence>
<dbReference type="Gene3D" id="3.40.50.300">
    <property type="entry name" value="P-loop containing nucleotide triphosphate hydrolases"/>
    <property type="match status" value="1"/>
</dbReference>
<dbReference type="InterPro" id="IPR003959">
    <property type="entry name" value="ATPase_AAA_core"/>
</dbReference>
<evidence type="ECO:0000313" key="16">
    <source>
        <dbReference type="EMBL" id="KAK5708358.1"/>
    </source>
</evidence>
<evidence type="ECO:0000313" key="17">
    <source>
        <dbReference type="Proteomes" id="UP001310594"/>
    </source>
</evidence>
<protein>
    <recommendedName>
        <fullName evidence="18">AAA+ ATPase domain-containing protein</fullName>
    </recommendedName>
</protein>
<feature type="compositionally biased region" description="Basic and acidic residues" evidence="12">
    <location>
        <begin position="378"/>
        <end position="387"/>
    </location>
</feature>
<comment type="similarity">
    <text evidence="2">Belongs to the AAA ATPase family. BCS1 subfamily.</text>
</comment>
<organism evidence="16 17">
    <name type="scientific">Elasticomyces elasticus</name>
    <dbReference type="NCBI Taxonomy" id="574655"/>
    <lineage>
        <taxon>Eukaryota</taxon>
        <taxon>Fungi</taxon>
        <taxon>Dikarya</taxon>
        <taxon>Ascomycota</taxon>
        <taxon>Pezizomycotina</taxon>
        <taxon>Dothideomycetes</taxon>
        <taxon>Dothideomycetidae</taxon>
        <taxon>Mycosphaerellales</taxon>
        <taxon>Teratosphaeriaceae</taxon>
        <taxon>Elasticomyces</taxon>
    </lineage>
</organism>
<evidence type="ECO:0000256" key="10">
    <source>
        <dbReference type="ARBA" id="ARBA00023136"/>
    </source>
</evidence>
<dbReference type="InterPro" id="IPR027417">
    <property type="entry name" value="P-loop_NTPase"/>
</dbReference>
<feature type="domain" description="BCS1 N-terminal" evidence="15">
    <location>
        <begin position="68"/>
        <end position="276"/>
    </location>
</feature>
<dbReference type="EMBL" id="JAVRQU010000001">
    <property type="protein sequence ID" value="KAK5708358.1"/>
    <property type="molecule type" value="Genomic_DNA"/>
</dbReference>
<gene>
    <name evidence="16" type="ORF">LTR97_000898</name>
</gene>
<comment type="subcellular location">
    <subcellularLocation>
        <location evidence="1">Mitochondrion inner membrane</location>
        <topology evidence="1">Single-pass membrane protein</topology>
    </subcellularLocation>
</comment>
<keyword evidence="3 13" id="KW-0812">Transmembrane</keyword>
<dbReference type="GO" id="GO:0016887">
    <property type="term" value="F:ATP hydrolysis activity"/>
    <property type="evidence" value="ECO:0007669"/>
    <property type="project" value="InterPro"/>
</dbReference>
<sequence>MTDLTTSTAGLASSGLGRLQSMQSLIWRTSVALGTESPEKVSSNFINMLKSAGPLLNGITTLIVPWAMLITAFYRYDWLCRAAVSVKEYLVGFLYASISIPGDHALNQPVLRWVLDEGAKSQIRTLALLNPVDNSRWTLNGLTVRGKMPVHYQGMASVTEENNAERILSYVPDIGRYSFYFGGHRMVLERKRSEAQILQGPAYDQHSGDKKQQETALKISCFSLWSGAQPIQALLAHVEAEIALARENKTSIYRPRSDHNGWDNGLPRAARTLDAVTLQTGVKEALIQDVESYLHPKTKKYYGARGIPWRRGYLFYGPPGTGKTSLAQALAGQFQLNVYMISLSSQLLNDSRLDALFDMLPQKCTVLLEDIDSAGIRREDMSGETKEKKKKKKRTPMPNPFGFPVNEDPEGVTLSGLLNVIDGVFLKSKEELLEHELARDEAEVVYMAGQFAEQFAEYTFTPAEVQGYLIDHRADAAKAVREAKAYFEEVQATKTKGFDMMDGKEKVSADPAEDAPTDPEHVEKTSPSTPESSKSMVVVDEEAKDKQC</sequence>
<keyword evidence="4" id="KW-0547">Nucleotide-binding</keyword>
<keyword evidence="8 13" id="KW-1133">Transmembrane helix</keyword>
<evidence type="ECO:0000256" key="3">
    <source>
        <dbReference type="ARBA" id="ARBA00022692"/>
    </source>
</evidence>
<evidence type="ECO:0000259" key="15">
    <source>
        <dbReference type="SMART" id="SM01024"/>
    </source>
</evidence>
<accession>A0AAN7WHX3</accession>
<evidence type="ECO:0000256" key="12">
    <source>
        <dbReference type="SAM" id="MobiDB-lite"/>
    </source>
</evidence>
<dbReference type="InterPro" id="IPR003593">
    <property type="entry name" value="AAA+_ATPase"/>
</dbReference>
<dbReference type="InterPro" id="IPR050747">
    <property type="entry name" value="Mitochondrial_chaperone_BCS1"/>
</dbReference>
<dbReference type="SMART" id="SM01024">
    <property type="entry name" value="BCS1_N"/>
    <property type="match status" value="1"/>
</dbReference>
<keyword evidence="9" id="KW-0496">Mitochondrion</keyword>
<dbReference type="SUPFAM" id="SSF52540">
    <property type="entry name" value="P-loop containing nucleoside triphosphate hydrolases"/>
    <property type="match status" value="1"/>
</dbReference>
<dbReference type="SMART" id="SM00382">
    <property type="entry name" value="AAA"/>
    <property type="match status" value="1"/>
</dbReference>
<proteinExistence type="inferred from homology"/>
<evidence type="ECO:0000256" key="4">
    <source>
        <dbReference type="ARBA" id="ARBA00022741"/>
    </source>
</evidence>
<evidence type="ECO:0000256" key="1">
    <source>
        <dbReference type="ARBA" id="ARBA00004434"/>
    </source>
</evidence>
<dbReference type="Pfam" id="PF08740">
    <property type="entry name" value="BCS1_N"/>
    <property type="match status" value="1"/>
</dbReference>
<feature type="region of interest" description="Disordered" evidence="12">
    <location>
        <begin position="378"/>
        <end position="406"/>
    </location>
</feature>
<dbReference type="GO" id="GO:0005524">
    <property type="term" value="F:ATP binding"/>
    <property type="evidence" value="ECO:0007669"/>
    <property type="project" value="UniProtKB-KW"/>
</dbReference>
<comment type="catalytic activity">
    <reaction evidence="11">
        <text>ATP + H2O = ADP + phosphate + H(+)</text>
        <dbReference type="Rhea" id="RHEA:13065"/>
        <dbReference type="ChEBI" id="CHEBI:15377"/>
        <dbReference type="ChEBI" id="CHEBI:15378"/>
        <dbReference type="ChEBI" id="CHEBI:30616"/>
        <dbReference type="ChEBI" id="CHEBI:43474"/>
        <dbReference type="ChEBI" id="CHEBI:456216"/>
    </reaction>
    <physiologicalReaction direction="left-to-right" evidence="11">
        <dbReference type="Rhea" id="RHEA:13066"/>
    </physiologicalReaction>
</comment>
<feature type="transmembrane region" description="Helical" evidence="13">
    <location>
        <begin position="55"/>
        <end position="76"/>
    </location>
</feature>
<feature type="region of interest" description="Disordered" evidence="12">
    <location>
        <begin position="498"/>
        <end position="548"/>
    </location>
</feature>
<dbReference type="InterPro" id="IPR057495">
    <property type="entry name" value="AAA_lid_BCS1"/>
</dbReference>
<dbReference type="PANTHER" id="PTHR23070">
    <property type="entry name" value="BCS1 AAA-TYPE ATPASE"/>
    <property type="match status" value="1"/>
</dbReference>
<evidence type="ECO:0000256" key="11">
    <source>
        <dbReference type="ARBA" id="ARBA00048778"/>
    </source>
</evidence>
<evidence type="ECO:0008006" key="18">
    <source>
        <dbReference type="Google" id="ProtNLM"/>
    </source>
</evidence>
<comment type="caution">
    <text evidence="16">The sequence shown here is derived from an EMBL/GenBank/DDBJ whole genome shotgun (WGS) entry which is preliminary data.</text>
</comment>
<evidence type="ECO:0000256" key="13">
    <source>
        <dbReference type="SAM" id="Phobius"/>
    </source>
</evidence>
<keyword evidence="7" id="KW-0067">ATP-binding</keyword>
<feature type="domain" description="AAA+ ATPase" evidence="14">
    <location>
        <begin position="309"/>
        <end position="451"/>
    </location>
</feature>
<evidence type="ECO:0000256" key="5">
    <source>
        <dbReference type="ARBA" id="ARBA00022792"/>
    </source>
</evidence>
<dbReference type="AlphaFoldDB" id="A0AAN7WHX3"/>